<dbReference type="InterPro" id="IPR036259">
    <property type="entry name" value="MFS_trans_sf"/>
</dbReference>
<keyword evidence="5 9" id="KW-0812">Transmembrane</keyword>
<dbReference type="Pfam" id="PF07690">
    <property type="entry name" value="MFS_1"/>
    <property type="match status" value="1"/>
</dbReference>
<proteinExistence type="inferred from homology"/>
<dbReference type="InterPro" id="IPR000849">
    <property type="entry name" value="Sugar_P_transporter"/>
</dbReference>
<dbReference type="GO" id="GO:0055062">
    <property type="term" value="P:phosphate ion homeostasis"/>
    <property type="evidence" value="ECO:0007669"/>
    <property type="project" value="UniProtKB-ARBA"/>
</dbReference>
<evidence type="ECO:0000313" key="11">
    <source>
        <dbReference type="EMBL" id="KAL3532244.1"/>
    </source>
</evidence>
<comment type="similarity">
    <text evidence="8">Belongs to the major facilitator superfamily. Phosphate:H(+) symporter (TC 2.A.1.9) family.</text>
</comment>
<feature type="transmembrane region" description="Helical" evidence="9">
    <location>
        <begin position="483"/>
        <end position="502"/>
    </location>
</feature>
<evidence type="ECO:0000313" key="12">
    <source>
        <dbReference type="Proteomes" id="UP001630127"/>
    </source>
</evidence>
<dbReference type="InterPro" id="IPR020846">
    <property type="entry name" value="MFS_dom"/>
</dbReference>
<accession>A0ABD3AM61</accession>
<gene>
    <name evidence="11" type="ORF">ACH5RR_005765</name>
</gene>
<feature type="transmembrane region" description="Helical" evidence="9">
    <location>
        <begin position="409"/>
        <end position="429"/>
    </location>
</feature>
<dbReference type="Gene3D" id="1.20.1250.20">
    <property type="entry name" value="MFS general substrate transporter like domains"/>
    <property type="match status" value="2"/>
</dbReference>
<dbReference type="PANTHER" id="PTHR43184">
    <property type="entry name" value="MAJOR FACILITATOR SUPERFAMILY TRANSPORTER 16, ISOFORM B"/>
    <property type="match status" value="1"/>
</dbReference>
<sequence length="525" mass="56634">MMQLKTLTLDPPPLPPGITFFPGLKPPHKTLNFHQFLALLLTFAAYSSFHASRKPPSIVKSVLGPEIQTLNTTIHATAAGSDYDPFQFSQNPVGNATGWAPFNGRRGPHRLGELDLAFLLAYSVGMYLAGHIGDSFDLRLFLTIGMLGSGFLVIFFGLGYFLDVHSFAFFVIVQILCGLFQSIGWPCVVAVVGNWFGKKKRGLIMGVWSSHTSAGNIIGSIVASSVLGFGWGWCFVLPGTFIIVVAVFVYLFLVVSPDNLGFEFPEKEVEMSVEAVALVDSEKSELGEEGLVGSGDEGASVAIGFLEAWRLPGVAPYAFSLFFSKLVAYTFLYWLPFYLRHTAIAGVHVSHRTAGILSTVFDIGGVTGGILAGFISDLIEAQAVSSLLFLLLSIPTLIFYRIYGSVSMLLNISLMFISGLLVNGPYSLITTAVATDLGTQSVIKGNSRALATVSAIIDGTGSVGAAIGPLLAGYISTRGWNSVFFMLIMSILLAGLLLIHLVKNEIKGKLNEGKWLWLMVIVHWI</sequence>
<keyword evidence="4" id="KW-0762">Sugar transport</keyword>
<keyword evidence="12" id="KW-1185">Reference proteome</keyword>
<feature type="transmembrane region" description="Helical" evidence="9">
    <location>
        <begin position="167"/>
        <end position="196"/>
    </location>
</feature>
<dbReference type="SUPFAM" id="SSF103473">
    <property type="entry name" value="MFS general substrate transporter"/>
    <property type="match status" value="1"/>
</dbReference>
<evidence type="ECO:0000256" key="1">
    <source>
        <dbReference type="ARBA" id="ARBA00004141"/>
    </source>
</evidence>
<feature type="transmembrane region" description="Helical" evidence="9">
    <location>
        <begin position="229"/>
        <end position="253"/>
    </location>
</feature>
<keyword evidence="3" id="KW-0813">Transport</keyword>
<dbReference type="GO" id="GO:0016020">
    <property type="term" value="C:membrane"/>
    <property type="evidence" value="ECO:0007669"/>
    <property type="project" value="UniProtKB-SubCell"/>
</dbReference>
<evidence type="ECO:0000256" key="3">
    <source>
        <dbReference type="ARBA" id="ARBA00022448"/>
    </source>
</evidence>
<dbReference type="EMBL" id="JBJUIK010000003">
    <property type="protein sequence ID" value="KAL3532244.1"/>
    <property type="molecule type" value="Genomic_DNA"/>
</dbReference>
<dbReference type="PROSITE" id="PS50850">
    <property type="entry name" value="MFS"/>
    <property type="match status" value="1"/>
</dbReference>
<dbReference type="InterPro" id="IPR011701">
    <property type="entry name" value="MFS"/>
</dbReference>
<dbReference type="PIRSF" id="PIRSF002808">
    <property type="entry name" value="Hexose_phosphate_transp"/>
    <property type="match status" value="1"/>
</dbReference>
<dbReference type="Proteomes" id="UP001630127">
    <property type="component" value="Unassembled WGS sequence"/>
</dbReference>
<evidence type="ECO:0000256" key="9">
    <source>
        <dbReference type="SAM" id="Phobius"/>
    </source>
</evidence>
<name>A0ABD3AM61_9GENT</name>
<evidence type="ECO:0000256" key="4">
    <source>
        <dbReference type="ARBA" id="ARBA00022597"/>
    </source>
</evidence>
<feature type="transmembrane region" description="Helical" evidence="9">
    <location>
        <begin position="203"/>
        <end position="223"/>
    </location>
</feature>
<comment type="similarity">
    <text evidence="2">Belongs to the major facilitator superfamily. Organophosphate:Pi antiporter (OPA) (TC 2.A.1.4) family.</text>
</comment>
<feature type="transmembrane region" description="Helical" evidence="9">
    <location>
        <begin position="355"/>
        <end position="375"/>
    </location>
</feature>
<reference evidence="11 12" key="1">
    <citation type="submission" date="2024-11" db="EMBL/GenBank/DDBJ databases">
        <title>A near-complete genome assembly of Cinchona calisaya.</title>
        <authorList>
            <person name="Lian D.C."/>
            <person name="Zhao X.W."/>
            <person name="Wei L."/>
        </authorList>
    </citation>
    <scope>NUCLEOTIDE SEQUENCE [LARGE SCALE GENOMIC DNA]</scope>
    <source>
        <tissue evidence="11">Nenye</tissue>
    </source>
</reference>
<feature type="transmembrane region" description="Helical" evidence="9">
    <location>
        <begin position="449"/>
        <end position="471"/>
    </location>
</feature>
<evidence type="ECO:0000256" key="7">
    <source>
        <dbReference type="ARBA" id="ARBA00023136"/>
    </source>
</evidence>
<evidence type="ECO:0000256" key="6">
    <source>
        <dbReference type="ARBA" id="ARBA00022989"/>
    </source>
</evidence>
<evidence type="ECO:0000259" key="10">
    <source>
        <dbReference type="PROSITE" id="PS50850"/>
    </source>
</evidence>
<keyword evidence="7 9" id="KW-0472">Membrane</keyword>
<evidence type="ECO:0000256" key="5">
    <source>
        <dbReference type="ARBA" id="ARBA00022692"/>
    </source>
</evidence>
<evidence type="ECO:0000256" key="8">
    <source>
        <dbReference type="ARBA" id="ARBA00044504"/>
    </source>
</evidence>
<evidence type="ECO:0000256" key="2">
    <source>
        <dbReference type="ARBA" id="ARBA00009598"/>
    </source>
</evidence>
<comment type="subcellular location">
    <subcellularLocation>
        <location evidence="1">Membrane</location>
        <topology evidence="1">Multi-pass membrane protein</topology>
    </subcellularLocation>
</comment>
<feature type="domain" description="Major facilitator superfamily (MFS) profile" evidence="10">
    <location>
        <begin position="57"/>
        <end position="507"/>
    </location>
</feature>
<dbReference type="AlphaFoldDB" id="A0ABD3AM61"/>
<feature type="transmembrane region" description="Helical" evidence="9">
    <location>
        <begin position="140"/>
        <end position="161"/>
    </location>
</feature>
<feature type="transmembrane region" description="Helical" evidence="9">
    <location>
        <begin position="116"/>
        <end position="133"/>
    </location>
</feature>
<feature type="transmembrane region" description="Helical" evidence="9">
    <location>
        <begin position="314"/>
        <end position="335"/>
    </location>
</feature>
<keyword evidence="6 9" id="KW-1133">Transmembrane helix</keyword>
<comment type="caution">
    <text evidence="11">The sequence shown here is derived from an EMBL/GenBank/DDBJ whole genome shotgun (WGS) entry which is preliminary data.</text>
</comment>
<feature type="transmembrane region" description="Helical" evidence="9">
    <location>
        <begin position="387"/>
        <end position="403"/>
    </location>
</feature>
<protein>
    <recommendedName>
        <fullName evidence="10">Major facilitator superfamily (MFS) profile domain-containing protein</fullName>
    </recommendedName>
</protein>
<dbReference type="PANTHER" id="PTHR43184:SF12">
    <property type="entry name" value="SUGAR PHOSPHATE EXCHANGER 3"/>
    <property type="match status" value="1"/>
</dbReference>
<organism evidence="11 12">
    <name type="scientific">Cinchona calisaya</name>
    <dbReference type="NCBI Taxonomy" id="153742"/>
    <lineage>
        <taxon>Eukaryota</taxon>
        <taxon>Viridiplantae</taxon>
        <taxon>Streptophyta</taxon>
        <taxon>Embryophyta</taxon>
        <taxon>Tracheophyta</taxon>
        <taxon>Spermatophyta</taxon>
        <taxon>Magnoliopsida</taxon>
        <taxon>eudicotyledons</taxon>
        <taxon>Gunneridae</taxon>
        <taxon>Pentapetalae</taxon>
        <taxon>asterids</taxon>
        <taxon>lamiids</taxon>
        <taxon>Gentianales</taxon>
        <taxon>Rubiaceae</taxon>
        <taxon>Cinchonoideae</taxon>
        <taxon>Cinchoneae</taxon>
        <taxon>Cinchona</taxon>
    </lineage>
</organism>